<feature type="non-terminal residue" evidence="2">
    <location>
        <position position="1"/>
    </location>
</feature>
<keyword evidence="2" id="KW-0675">Receptor</keyword>
<gene>
    <name evidence="2" type="primary">OR5M9</name>
    <name evidence="2" type="ORF">CM83_104978</name>
</gene>
<dbReference type="EMBL" id="GBHO01013095">
    <property type="protein sequence ID" value="JAG30509.1"/>
    <property type="molecule type" value="Transcribed_RNA"/>
</dbReference>
<feature type="non-terminal residue" evidence="2">
    <location>
        <position position="110"/>
    </location>
</feature>
<protein>
    <submittedName>
        <fullName evidence="2">Olfactory receptor 5M9</fullName>
    </submittedName>
</protein>
<evidence type="ECO:0000313" key="2">
    <source>
        <dbReference type="EMBL" id="JAG30509.1"/>
    </source>
</evidence>
<name>A0A0A9YEB9_LYGHE</name>
<reference evidence="2" key="2">
    <citation type="submission" date="2014-07" db="EMBL/GenBank/DDBJ databases">
        <authorList>
            <person name="Hull J."/>
        </authorList>
    </citation>
    <scope>NUCLEOTIDE SEQUENCE</scope>
</reference>
<sequence>GVLSWSQPIVAGVAIVEEVAADNVMKMKVAAAAAQAVSTCGGPRVRISTSGRTASWRSEEAPAEGSAGRGRLCSSSYVDDLLMADGRLHSVDSPSCGCAVCAGSLESLRS</sequence>
<evidence type="ECO:0000256" key="1">
    <source>
        <dbReference type="SAM" id="MobiDB-lite"/>
    </source>
</evidence>
<feature type="region of interest" description="Disordered" evidence="1">
    <location>
        <begin position="48"/>
        <end position="69"/>
    </location>
</feature>
<organism evidence="2">
    <name type="scientific">Lygus hesperus</name>
    <name type="common">Western plant bug</name>
    <dbReference type="NCBI Taxonomy" id="30085"/>
    <lineage>
        <taxon>Eukaryota</taxon>
        <taxon>Metazoa</taxon>
        <taxon>Ecdysozoa</taxon>
        <taxon>Arthropoda</taxon>
        <taxon>Hexapoda</taxon>
        <taxon>Insecta</taxon>
        <taxon>Pterygota</taxon>
        <taxon>Neoptera</taxon>
        <taxon>Paraneoptera</taxon>
        <taxon>Hemiptera</taxon>
        <taxon>Heteroptera</taxon>
        <taxon>Panheteroptera</taxon>
        <taxon>Cimicomorpha</taxon>
        <taxon>Miridae</taxon>
        <taxon>Mirini</taxon>
        <taxon>Lygus</taxon>
    </lineage>
</organism>
<dbReference type="AlphaFoldDB" id="A0A0A9YEB9"/>
<accession>A0A0A9YEB9</accession>
<reference evidence="2" key="1">
    <citation type="journal article" date="2014" name="PLoS ONE">
        <title>Transcriptome-Based Identification of ABC Transporters in the Western Tarnished Plant Bug Lygus hesperus.</title>
        <authorList>
            <person name="Hull J.J."/>
            <person name="Chaney K."/>
            <person name="Geib S.M."/>
            <person name="Fabrick J.A."/>
            <person name="Brent C.S."/>
            <person name="Walsh D."/>
            <person name="Lavine L.C."/>
        </authorList>
    </citation>
    <scope>NUCLEOTIDE SEQUENCE</scope>
</reference>
<proteinExistence type="predicted"/>